<feature type="transmembrane region" description="Helical" evidence="8">
    <location>
        <begin position="213"/>
        <end position="236"/>
    </location>
</feature>
<dbReference type="AlphaFoldDB" id="A0A2M7T5G8"/>
<feature type="transmembrane region" description="Helical" evidence="8">
    <location>
        <begin position="336"/>
        <end position="360"/>
    </location>
</feature>
<dbReference type="PIRSF" id="PIRSF002869">
    <property type="entry name" value="MviN"/>
    <property type="match status" value="1"/>
</dbReference>
<feature type="transmembrane region" description="Helical" evidence="8">
    <location>
        <begin position="33"/>
        <end position="53"/>
    </location>
</feature>
<dbReference type="PANTHER" id="PTHR47019:SF1">
    <property type="entry name" value="LIPID II FLIPPASE MURJ"/>
    <property type="match status" value="1"/>
</dbReference>
<dbReference type="EMBL" id="PFNG01000245">
    <property type="protein sequence ID" value="PIZ35346.1"/>
    <property type="molecule type" value="Genomic_DNA"/>
</dbReference>
<evidence type="ECO:0000256" key="9">
    <source>
        <dbReference type="PIRNR" id="PIRNR002869"/>
    </source>
</evidence>
<comment type="caution">
    <text evidence="10">The sequence shown here is derived from an EMBL/GenBank/DDBJ whole genome shotgun (WGS) entry which is preliminary data.</text>
</comment>
<keyword evidence="3 8" id="KW-0812">Transmembrane</keyword>
<evidence type="ECO:0000313" key="10">
    <source>
        <dbReference type="EMBL" id="PIZ35346.1"/>
    </source>
</evidence>
<evidence type="ECO:0000256" key="2">
    <source>
        <dbReference type="ARBA" id="ARBA00022475"/>
    </source>
</evidence>
<evidence type="ECO:0000256" key="8">
    <source>
        <dbReference type="HAMAP-Rule" id="MF_02078"/>
    </source>
</evidence>
<evidence type="ECO:0000256" key="4">
    <source>
        <dbReference type="ARBA" id="ARBA00022960"/>
    </source>
</evidence>
<keyword evidence="8 9" id="KW-0961">Cell wall biogenesis/degradation</keyword>
<gene>
    <name evidence="10" type="primary">mviN</name>
    <name evidence="8" type="synonym">murJ</name>
    <name evidence="10" type="ORF">COY37_10555</name>
</gene>
<evidence type="ECO:0000256" key="6">
    <source>
        <dbReference type="ARBA" id="ARBA00022989"/>
    </source>
</evidence>
<evidence type="ECO:0000256" key="3">
    <source>
        <dbReference type="ARBA" id="ARBA00022692"/>
    </source>
</evidence>
<comment type="function">
    <text evidence="8 9">Involved in peptidoglycan biosynthesis. Transports lipid-linked peptidoglycan precursors from the inner to the outer leaflet of the cytoplasmic membrane.</text>
</comment>
<evidence type="ECO:0000313" key="11">
    <source>
        <dbReference type="Proteomes" id="UP000230956"/>
    </source>
</evidence>
<dbReference type="HAMAP" id="MF_02078">
    <property type="entry name" value="MurJ_MviN"/>
    <property type="match status" value="1"/>
</dbReference>
<dbReference type="PRINTS" id="PR01806">
    <property type="entry name" value="VIRFACTRMVIN"/>
</dbReference>
<dbReference type="UniPathway" id="UPA00219"/>
<proteinExistence type="inferred from homology"/>
<dbReference type="GO" id="GO:0005886">
    <property type="term" value="C:plasma membrane"/>
    <property type="evidence" value="ECO:0007669"/>
    <property type="project" value="UniProtKB-SubCell"/>
</dbReference>
<sequence length="555" mass="59086">MGLDIFHICCYTCANSPTSYKDKRYTLSRGKSLAISAVTVTIATFLGRIFGFVREMVIANKFGATAKTDAFLVAFTIPNIIYSLVVMGALSASFIPVFTGLLANEKEKDAWRLAYTIFNLLLIIFGVITVLLILLAPKVIFLLVPGFDTPGQSELAANLLRMMAPALVFMGISGLMAGILNSYNHFAAPSLVALVQNVVMVGSILVFASRMGIYGTAVGLLLGSIGQVVIQLPFVIKRGLAFRPTLSLKHEDLATVGKLFVPVLIGLGASQSNTIIDKWMASFLSVGSITYLNDAFKVGSLPLNTLVAAIAIVLFPMLSRHAARDDVDSLKNTVSLGIRMIALVAIPSTVSLFVLSFPIIKLLFQHGAFGPDATRATAPALAAYSFGLFAMGLNMLIVRAFYALKDGITPMKASIAFMFMLVGLDLVFMRFMAHVGLAVGYALAVSLMVLILLRGLRKRLGGINGLQIARSLSKILVAALAMGVATWAASGYLTGLPGSGSKLHELTIVGASLGVGAAVYTALLVLLKADEVMLVWQVVRSKLSRNGLAPDGIVR</sequence>
<name>A0A2M7T5G8_9ACTN</name>
<accession>A0A2M7T5G8</accession>
<dbReference type="GO" id="GO:0034204">
    <property type="term" value="P:lipid translocation"/>
    <property type="evidence" value="ECO:0007669"/>
    <property type="project" value="TreeGrafter"/>
</dbReference>
<evidence type="ECO:0000256" key="5">
    <source>
        <dbReference type="ARBA" id="ARBA00022984"/>
    </source>
</evidence>
<keyword evidence="8 9" id="KW-0813">Transport</keyword>
<reference evidence="11" key="1">
    <citation type="submission" date="2017-09" db="EMBL/GenBank/DDBJ databases">
        <title>Depth-based differentiation of microbial function through sediment-hosted aquifers and enrichment of novel symbionts in the deep terrestrial subsurface.</title>
        <authorList>
            <person name="Probst A.J."/>
            <person name="Ladd B."/>
            <person name="Jarett J.K."/>
            <person name="Geller-Mcgrath D.E."/>
            <person name="Sieber C.M.K."/>
            <person name="Emerson J.B."/>
            <person name="Anantharaman K."/>
            <person name="Thomas B.C."/>
            <person name="Malmstrom R."/>
            <person name="Stieglmeier M."/>
            <person name="Klingl A."/>
            <person name="Woyke T."/>
            <person name="Ryan C.M."/>
            <person name="Banfield J.F."/>
        </authorList>
    </citation>
    <scope>NUCLEOTIDE SEQUENCE [LARGE SCALE GENOMIC DNA]</scope>
</reference>
<keyword evidence="4 8" id="KW-0133">Cell shape</keyword>
<dbReference type="GO" id="GO:0009252">
    <property type="term" value="P:peptidoglycan biosynthetic process"/>
    <property type="evidence" value="ECO:0007669"/>
    <property type="project" value="UniProtKB-UniRule"/>
</dbReference>
<comment type="pathway">
    <text evidence="8">Cell wall biogenesis; peptidoglycan biosynthesis.</text>
</comment>
<protein>
    <recommendedName>
        <fullName evidence="8">Probable lipid II flippase MurJ</fullName>
    </recommendedName>
</protein>
<keyword evidence="5 8" id="KW-0573">Peptidoglycan synthesis</keyword>
<keyword evidence="6 8" id="KW-1133">Transmembrane helix</keyword>
<evidence type="ECO:0000256" key="7">
    <source>
        <dbReference type="ARBA" id="ARBA00023136"/>
    </source>
</evidence>
<dbReference type="InterPro" id="IPR004268">
    <property type="entry name" value="MurJ"/>
</dbReference>
<feature type="transmembrane region" description="Helical" evidence="8">
    <location>
        <begin position="476"/>
        <end position="494"/>
    </location>
</feature>
<dbReference type="Proteomes" id="UP000230956">
    <property type="component" value="Unassembled WGS sequence"/>
</dbReference>
<feature type="transmembrane region" description="Helical" evidence="8">
    <location>
        <begin position="155"/>
        <end position="179"/>
    </location>
</feature>
<dbReference type="NCBIfam" id="TIGR01695">
    <property type="entry name" value="murJ_mviN"/>
    <property type="match status" value="1"/>
</dbReference>
<dbReference type="GO" id="GO:0008360">
    <property type="term" value="P:regulation of cell shape"/>
    <property type="evidence" value="ECO:0007669"/>
    <property type="project" value="UniProtKB-UniRule"/>
</dbReference>
<comment type="similarity">
    <text evidence="8 9">Belongs to the MurJ/MviN family.</text>
</comment>
<feature type="transmembrane region" description="Helical" evidence="8">
    <location>
        <begin position="438"/>
        <end position="456"/>
    </location>
</feature>
<dbReference type="PANTHER" id="PTHR47019">
    <property type="entry name" value="LIPID II FLIPPASE MURJ"/>
    <property type="match status" value="1"/>
</dbReference>
<feature type="transmembrane region" description="Helical" evidence="8">
    <location>
        <begin position="186"/>
        <end position="207"/>
    </location>
</feature>
<dbReference type="InterPro" id="IPR051050">
    <property type="entry name" value="Lipid_II_flippase_MurJ/MviN"/>
</dbReference>
<dbReference type="GO" id="GO:0071555">
    <property type="term" value="P:cell wall organization"/>
    <property type="evidence" value="ECO:0007669"/>
    <property type="project" value="UniProtKB-UniRule"/>
</dbReference>
<feature type="transmembrane region" description="Helical" evidence="8">
    <location>
        <begin position="380"/>
        <end position="402"/>
    </location>
</feature>
<feature type="transmembrane region" description="Helical" evidence="8">
    <location>
        <begin position="80"/>
        <end position="101"/>
    </location>
</feature>
<feature type="transmembrane region" description="Helical" evidence="8">
    <location>
        <begin position="113"/>
        <end position="135"/>
    </location>
</feature>
<comment type="subcellular location">
    <subcellularLocation>
        <location evidence="1 8">Cell membrane</location>
        <topology evidence="1 8">Multi-pass membrane protein</topology>
    </subcellularLocation>
</comment>
<keyword evidence="7 8" id="KW-0472">Membrane</keyword>
<organism evidence="10 11">
    <name type="scientific">Candidatus Aquicultor secundus</name>
    <dbReference type="NCBI Taxonomy" id="1973895"/>
    <lineage>
        <taxon>Bacteria</taxon>
        <taxon>Bacillati</taxon>
        <taxon>Actinomycetota</taxon>
        <taxon>Candidatus Aquicultoria</taxon>
        <taxon>Candidatus Aquicultorales</taxon>
        <taxon>Candidatus Aquicultoraceae</taxon>
        <taxon>Candidatus Aquicultor</taxon>
    </lineage>
</organism>
<dbReference type="GO" id="GO:0015648">
    <property type="term" value="F:lipid-linked peptidoglycan transporter activity"/>
    <property type="evidence" value="ECO:0007669"/>
    <property type="project" value="UniProtKB-UniRule"/>
</dbReference>
<feature type="transmembrane region" description="Helical" evidence="8">
    <location>
        <begin position="296"/>
        <end position="315"/>
    </location>
</feature>
<feature type="transmembrane region" description="Helical" evidence="8">
    <location>
        <begin position="506"/>
        <end position="527"/>
    </location>
</feature>
<dbReference type="CDD" id="cd13123">
    <property type="entry name" value="MATE_MurJ_like"/>
    <property type="match status" value="1"/>
</dbReference>
<evidence type="ECO:0000256" key="1">
    <source>
        <dbReference type="ARBA" id="ARBA00004651"/>
    </source>
</evidence>
<keyword evidence="2 8" id="KW-1003">Cell membrane</keyword>
<dbReference type="Pfam" id="PF03023">
    <property type="entry name" value="MurJ"/>
    <property type="match status" value="1"/>
</dbReference>